<dbReference type="Proteomes" id="UP000736672">
    <property type="component" value="Unassembled WGS sequence"/>
</dbReference>
<gene>
    <name evidence="2" type="ORF">B0J15DRAFT_477695</name>
</gene>
<proteinExistence type="predicted"/>
<evidence type="ECO:0000313" key="2">
    <source>
        <dbReference type="EMBL" id="KAH7273646.1"/>
    </source>
</evidence>
<keyword evidence="3" id="KW-1185">Reference proteome</keyword>
<sequence length="184" mass="20454">MVIDLIPLLSVVGTAVKLIASVVPGHLQVICWCYIGGWMVVQLAVMISHCGSSKEQLDSKPLFQSTEYLRQKVDVLESGRDWGIAALIWLMVLLMFIDTISTLGFDEPSVVYYGLLLFPLVILVSTESLVVTTMNNFSLRKRRGDTATSVLLVALLATTAILVVYLVLYEEEGTFKPEWLDWLG</sequence>
<evidence type="ECO:0000256" key="1">
    <source>
        <dbReference type="SAM" id="Phobius"/>
    </source>
</evidence>
<dbReference type="EMBL" id="JAGTJS010000002">
    <property type="protein sequence ID" value="KAH7273646.1"/>
    <property type="molecule type" value="Genomic_DNA"/>
</dbReference>
<feature type="transmembrane region" description="Helical" evidence="1">
    <location>
        <begin position="111"/>
        <end position="134"/>
    </location>
</feature>
<reference evidence="2" key="1">
    <citation type="journal article" date="2021" name="Nat. Commun.">
        <title>Genetic determinants of endophytism in the Arabidopsis root mycobiome.</title>
        <authorList>
            <person name="Mesny F."/>
            <person name="Miyauchi S."/>
            <person name="Thiergart T."/>
            <person name="Pickel B."/>
            <person name="Atanasova L."/>
            <person name="Karlsson M."/>
            <person name="Huettel B."/>
            <person name="Barry K.W."/>
            <person name="Haridas S."/>
            <person name="Chen C."/>
            <person name="Bauer D."/>
            <person name="Andreopoulos W."/>
            <person name="Pangilinan J."/>
            <person name="LaButti K."/>
            <person name="Riley R."/>
            <person name="Lipzen A."/>
            <person name="Clum A."/>
            <person name="Drula E."/>
            <person name="Henrissat B."/>
            <person name="Kohler A."/>
            <person name="Grigoriev I.V."/>
            <person name="Martin F.M."/>
            <person name="Hacquard S."/>
        </authorList>
    </citation>
    <scope>NUCLEOTIDE SEQUENCE</scope>
    <source>
        <strain evidence="2">FSSC 5 MPI-SDFR-AT-0091</strain>
    </source>
</reference>
<keyword evidence="1" id="KW-0472">Membrane</keyword>
<feature type="transmembrane region" description="Helical" evidence="1">
    <location>
        <begin position="82"/>
        <end position="105"/>
    </location>
</feature>
<feature type="transmembrane region" description="Helical" evidence="1">
    <location>
        <begin position="27"/>
        <end position="47"/>
    </location>
</feature>
<accession>A0A9P9L3U5</accession>
<dbReference type="AlphaFoldDB" id="A0A9P9L3U5"/>
<keyword evidence="1" id="KW-0812">Transmembrane</keyword>
<evidence type="ECO:0000313" key="3">
    <source>
        <dbReference type="Proteomes" id="UP000736672"/>
    </source>
</evidence>
<organism evidence="2 3">
    <name type="scientific">Fusarium solani</name>
    <name type="common">Filamentous fungus</name>
    <dbReference type="NCBI Taxonomy" id="169388"/>
    <lineage>
        <taxon>Eukaryota</taxon>
        <taxon>Fungi</taxon>
        <taxon>Dikarya</taxon>
        <taxon>Ascomycota</taxon>
        <taxon>Pezizomycotina</taxon>
        <taxon>Sordariomycetes</taxon>
        <taxon>Hypocreomycetidae</taxon>
        <taxon>Hypocreales</taxon>
        <taxon>Nectriaceae</taxon>
        <taxon>Fusarium</taxon>
        <taxon>Fusarium solani species complex</taxon>
    </lineage>
</organism>
<feature type="transmembrane region" description="Helical" evidence="1">
    <location>
        <begin position="146"/>
        <end position="168"/>
    </location>
</feature>
<keyword evidence="1" id="KW-1133">Transmembrane helix</keyword>
<protein>
    <submittedName>
        <fullName evidence="2">Uncharacterized protein</fullName>
    </submittedName>
</protein>
<name>A0A9P9L3U5_FUSSL</name>
<comment type="caution">
    <text evidence="2">The sequence shown here is derived from an EMBL/GenBank/DDBJ whole genome shotgun (WGS) entry which is preliminary data.</text>
</comment>